<gene>
    <name evidence="1" type="ORF">DQX05_06725</name>
</gene>
<comment type="caution">
    <text evidence="1">The sequence shown here is derived from an EMBL/GenBank/DDBJ whole genome shotgun (WGS) entry which is preliminary data.</text>
</comment>
<dbReference type="Pfam" id="PF01663">
    <property type="entry name" value="Phosphodiest"/>
    <property type="match status" value="1"/>
</dbReference>
<dbReference type="OrthoDB" id="2381338at2"/>
<dbReference type="InterPro" id="IPR017850">
    <property type="entry name" value="Alkaline_phosphatase_core_sf"/>
</dbReference>
<evidence type="ECO:0000313" key="1">
    <source>
        <dbReference type="EMBL" id="RJG25158.1"/>
    </source>
</evidence>
<dbReference type="SUPFAM" id="SSF53649">
    <property type="entry name" value="Alkaline phosphatase-like"/>
    <property type="match status" value="1"/>
</dbReference>
<dbReference type="InterPro" id="IPR002591">
    <property type="entry name" value="Phosphodiest/P_Trfase"/>
</dbReference>
<accession>A0A3A3GKQ9</accession>
<dbReference type="AlphaFoldDB" id="A0A3A3GKQ9"/>
<dbReference type="Gene3D" id="3.40.720.10">
    <property type="entry name" value="Alkaline Phosphatase, subunit A"/>
    <property type="match status" value="1"/>
</dbReference>
<protein>
    <submittedName>
        <fullName evidence="1">Alkaline phosphatase family protein</fullName>
    </submittedName>
</protein>
<dbReference type="RefSeq" id="WP_119792036.1">
    <property type="nucleotide sequence ID" value="NZ_QYZD01000004.1"/>
</dbReference>
<dbReference type="PANTHER" id="PTHR10151:SF120">
    <property type="entry name" value="BIS(5'-ADENOSYL)-TRIPHOSPHATASE"/>
    <property type="match status" value="1"/>
</dbReference>
<reference evidence="1 2" key="1">
    <citation type="submission" date="2018-09" db="EMBL/GenBank/DDBJ databases">
        <title>Paenibacillus SK2017-BO5.</title>
        <authorList>
            <person name="Piskunova J.V."/>
            <person name="Dubiley S.A."/>
            <person name="Severinov K.V."/>
        </authorList>
    </citation>
    <scope>NUCLEOTIDE SEQUENCE [LARGE SCALE GENOMIC DNA]</scope>
    <source>
        <strain evidence="1 2">BO5</strain>
    </source>
</reference>
<evidence type="ECO:0000313" key="2">
    <source>
        <dbReference type="Proteomes" id="UP000266177"/>
    </source>
</evidence>
<dbReference type="EMBL" id="QYZD01000004">
    <property type="protein sequence ID" value="RJG25158.1"/>
    <property type="molecule type" value="Genomic_DNA"/>
</dbReference>
<sequence>MRAKMIRLILLLCVLVILPGCQKPEQKPKENRIQLQSMEGTGSKKVIYLLIDSLMSQAIDRGIERNELPAFQFLTKHGQYYKKMVSSFPTMSVTIDSSLLTGTYPDEHRIPGLTWYSASEKKVINYGTGPMEVLKHGVNPVLTDLLQHLNGSHLNPKVPTIYEDLARRGHTAGSINGLIFRGTKKHTLSIPAWIQRPASLPRQIEVTGPDLLALGAFSNPFEGKTDLRDGITRRIGLNNAYSVEAARYLISNNQLPDFLFVYLPDLDQKLHKNGPGERRGVQQVDRQLRSLLEEFGSMEDALRQAVFIIAGDSGMTSILPARDNPVIELPSLLANYRVLRPGDAVSDETDLILAVNETMAYIYTNGKHKPLRTIAESLSSDPRIDLIAWKEHGWIHSVPGNMRQEMRYHADGPLIDTYGQAWTIEGDAKVMDLQVDASAKTINYGHYPDGLRRLSAALHSHEGEFLVVTAKPGYELADRSSPTHKGGGGHGSMRSEESLVPLLICGTDRKPEHLRIIDLKPFLLELLSR</sequence>
<dbReference type="Proteomes" id="UP000266177">
    <property type="component" value="Unassembled WGS sequence"/>
</dbReference>
<dbReference type="GO" id="GO:0016787">
    <property type="term" value="F:hydrolase activity"/>
    <property type="evidence" value="ECO:0007669"/>
    <property type="project" value="UniProtKB-ARBA"/>
</dbReference>
<dbReference type="PANTHER" id="PTHR10151">
    <property type="entry name" value="ECTONUCLEOTIDE PYROPHOSPHATASE/PHOSPHODIESTERASE"/>
    <property type="match status" value="1"/>
</dbReference>
<organism evidence="1 2">
    <name type="scientific">Paenibacillus thiaminolyticus</name>
    <name type="common">Bacillus thiaminolyticus</name>
    <dbReference type="NCBI Taxonomy" id="49283"/>
    <lineage>
        <taxon>Bacteria</taxon>
        <taxon>Bacillati</taxon>
        <taxon>Bacillota</taxon>
        <taxon>Bacilli</taxon>
        <taxon>Bacillales</taxon>
        <taxon>Paenibacillaceae</taxon>
        <taxon>Paenibacillus</taxon>
    </lineage>
</organism>
<name>A0A3A3GKQ9_PANTH</name>
<proteinExistence type="predicted"/>